<dbReference type="InterPro" id="IPR025634">
    <property type="entry name" value="DUF4292"/>
</dbReference>
<dbReference type="Proteomes" id="UP000076923">
    <property type="component" value="Unassembled WGS sequence"/>
</dbReference>
<accession>A0A176THE6</accession>
<dbReference type="OrthoDB" id="849114at2"/>
<name>A0A176THE6_9FLAO</name>
<dbReference type="Gene3D" id="2.50.20.10">
    <property type="entry name" value="Lipoprotein localisation LolA/LolB/LppX"/>
    <property type="match status" value="1"/>
</dbReference>
<dbReference type="Pfam" id="PF14125">
    <property type="entry name" value="DUF4292"/>
    <property type="match status" value="1"/>
</dbReference>
<keyword evidence="2" id="KW-1185">Reference proteome</keyword>
<proteinExistence type="predicted"/>
<dbReference type="AlphaFoldDB" id="A0A176THE6"/>
<dbReference type="STRING" id="1333662.LPB303_00765"/>
<reference evidence="1 2" key="1">
    <citation type="submission" date="2016-02" db="EMBL/GenBank/DDBJ databases">
        <title>Draft genome sequence of Polaribacter atrinae KACC17473.</title>
        <authorList>
            <person name="Shin S.-K."/>
            <person name="Yi H."/>
        </authorList>
    </citation>
    <scope>NUCLEOTIDE SEQUENCE [LARGE SCALE GENOMIC DNA]</scope>
    <source>
        <strain evidence="1 2">KACC 17473</strain>
    </source>
</reference>
<dbReference type="EMBL" id="LVWE01000001">
    <property type="protein sequence ID" value="OAD46815.1"/>
    <property type="molecule type" value="Genomic_DNA"/>
</dbReference>
<evidence type="ECO:0000313" key="1">
    <source>
        <dbReference type="EMBL" id="OAD46815.1"/>
    </source>
</evidence>
<organism evidence="1 2">
    <name type="scientific">Polaribacter atrinae</name>
    <dbReference type="NCBI Taxonomy" id="1333662"/>
    <lineage>
        <taxon>Bacteria</taxon>
        <taxon>Pseudomonadati</taxon>
        <taxon>Bacteroidota</taxon>
        <taxon>Flavobacteriia</taxon>
        <taxon>Flavobacteriales</taxon>
        <taxon>Flavobacteriaceae</taxon>
    </lineage>
</organism>
<dbReference type="RefSeq" id="WP_068447121.1">
    <property type="nucleotide sequence ID" value="NZ_CP150660.1"/>
</dbReference>
<protein>
    <recommendedName>
        <fullName evidence="3">Deoxyuridine 5'-triphosphate nucleotidohydrolase</fullName>
    </recommendedName>
</protein>
<comment type="caution">
    <text evidence="1">The sequence shown here is derived from an EMBL/GenBank/DDBJ whole genome shotgun (WGS) entry which is preliminary data.</text>
</comment>
<evidence type="ECO:0000313" key="2">
    <source>
        <dbReference type="Proteomes" id="UP000076923"/>
    </source>
</evidence>
<sequence length="256" mass="29279">MRFLKYFIVFAIVFTSCKAKKSMIDANVIAEEMSAKKVARKHVAANFDKKTVDAKLKANINNGKINQSISVSLKMEKDAVIWLKGTKFITLFKAKITPTSVRYYSSLERKYFEGDFTMLKKLLGTDINFNQLQNLFLGQSLTNVKDQKQNISIIDNSYVLSPEIQASLFDIFFSVNPSHFKLDKQSIINTVKNQRLDVFYPSYNVVDDAIFPSEINIKAKQPGKFTDIDFTVRSVEFNKDIDTSFSIPKGYKQIKL</sequence>
<evidence type="ECO:0008006" key="3">
    <source>
        <dbReference type="Google" id="ProtNLM"/>
    </source>
</evidence>
<gene>
    <name evidence="1" type="ORF">LPB303_00765</name>
</gene>
<dbReference type="PROSITE" id="PS51257">
    <property type="entry name" value="PROKAR_LIPOPROTEIN"/>
    <property type="match status" value="1"/>
</dbReference>